<proteinExistence type="predicted"/>
<evidence type="ECO:0000313" key="1">
    <source>
        <dbReference type="EMBL" id="ATQ77481.1"/>
    </source>
</evidence>
<protein>
    <submittedName>
        <fullName evidence="1">Uncharacterized protein</fullName>
    </submittedName>
</protein>
<dbReference type="Proteomes" id="UP000229897">
    <property type="component" value="Chromosome"/>
</dbReference>
<name>A0A2D2DR71_9BURK</name>
<dbReference type="EMBL" id="CP024608">
    <property type="protein sequence ID" value="ATQ77481.1"/>
    <property type="molecule type" value="Genomic_DNA"/>
</dbReference>
<reference evidence="1" key="1">
    <citation type="submission" date="2017-10" db="EMBL/GenBank/DDBJ databases">
        <title>Massilia psychrophilum sp. nov., a novel purple-pigmented bacterium isolated from Tianshan glacier, Xinjiang Municipality, China.</title>
        <authorList>
            <person name="Wang H."/>
        </authorList>
    </citation>
    <scope>NUCLEOTIDE SEQUENCE [LARGE SCALE GENOMIC DNA]</scope>
    <source>
        <strain evidence="1">B2</strain>
    </source>
</reference>
<sequence>MDVTDTNFGQTVLTKQLAGTFKFACLDDVLYTNFWGAVVPASGEIKPMAYLFTLNFDGRIEEDRGLQAMDQSSVASTLAGKALTRTLTD</sequence>
<accession>A0A2D2DR71</accession>
<organism evidence="1 2">
    <name type="scientific">Massilia violaceinigra</name>
    <dbReference type="NCBI Taxonomy" id="2045208"/>
    <lineage>
        <taxon>Bacteria</taxon>
        <taxon>Pseudomonadati</taxon>
        <taxon>Pseudomonadota</taxon>
        <taxon>Betaproteobacteria</taxon>
        <taxon>Burkholderiales</taxon>
        <taxon>Oxalobacteraceae</taxon>
        <taxon>Telluria group</taxon>
        <taxon>Massilia</taxon>
    </lineage>
</organism>
<evidence type="ECO:0000313" key="2">
    <source>
        <dbReference type="Proteomes" id="UP000229897"/>
    </source>
</evidence>
<gene>
    <name evidence="1" type="ORF">CR152_25485</name>
</gene>
<dbReference type="KEGG" id="mass:CR152_25485"/>
<dbReference type="AlphaFoldDB" id="A0A2D2DR71"/>
<keyword evidence="2" id="KW-1185">Reference proteome</keyword>